<feature type="region of interest" description="Disordered" evidence="18">
    <location>
        <begin position="402"/>
        <end position="473"/>
    </location>
</feature>
<dbReference type="InterPro" id="IPR018042">
    <property type="entry name" value="Aspartate_kinase_CS"/>
</dbReference>
<evidence type="ECO:0000256" key="11">
    <source>
        <dbReference type="ARBA" id="ARBA00022777"/>
    </source>
</evidence>
<dbReference type="NCBIfam" id="NF005155">
    <property type="entry name" value="PRK06635.1-4"/>
    <property type="match status" value="1"/>
</dbReference>
<dbReference type="PANTHER" id="PTHR21499:SF3">
    <property type="entry name" value="ASPARTOKINASE"/>
    <property type="match status" value="1"/>
</dbReference>
<comment type="caution">
    <text evidence="20">The sequence shown here is derived from an EMBL/GenBank/DDBJ whole genome shotgun (WGS) entry which is preliminary data.</text>
</comment>
<dbReference type="NCBIfam" id="NF005153">
    <property type="entry name" value="PRK06635.1-1"/>
    <property type="match status" value="1"/>
</dbReference>
<dbReference type="InterPro" id="IPR001341">
    <property type="entry name" value="Asp_kinase"/>
</dbReference>
<evidence type="ECO:0000313" key="21">
    <source>
        <dbReference type="Proteomes" id="UP001501102"/>
    </source>
</evidence>
<dbReference type="Proteomes" id="UP001501102">
    <property type="component" value="Unassembled WGS sequence"/>
</dbReference>
<dbReference type="PIRSF" id="PIRSF000726">
    <property type="entry name" value="Asp_kin"/>
    <property type="match status" value="1"/>
</dbReference>
<dbReference type="Gene3D" id="3.40.1160.10">
    <property type="entry name" value="Acetylglutamate kinase-like"/>
    <property type="match status" value="1"/>
</dbReference>
<name>A0ABP6J338_STRTU</name>
<dbReference type="PROSITE" id="PS00324">
    <property type="entry name" value="ASPARTOKINASE"/>
    <property type="match status" value="1"/>
</dbReference>
<keyword evidence="11 16" id="KW-0418">Kinase</keyword>
<dbReference type="InterPro" id="IPR005260">
    <property type="entry name" value="Asp_kin_monofn"/>
</dbReference>
<keyword evidence="13" id="KW-0220">Diaminopimelate biosynthesis</keyword>
<reference evidence="21" key="1">
    <citation type="journal article" date="2019" name="Int. J. Syst. Evol. Microbiol.">
        <title>The Global Catalogue of Microorganisms (GCM) 10K type strain sequencing project: providing services to taxonomists for standard genome sequencing and annotation.</title>
        <authorList>
            <consortium name="The Broad Institute Genomics Platform"/>
            <consortium name="The Broad Institute Genome Sequencing Center for Infectious Disease"/>
            <person name="Wu L."/>
            <person name="Ma J."/>
        </authorList>
    </citation>
    <scope>NUCLEOTIDE SEQUENCE [LARGE SCALE GENOMIC DNA]</scope>
    <source>
        <strain evidence="21">JCM 4087</strain>
    </source>
</reference>
<evidence type="ECO:0000256" key="14">
    <source>
        <dbReference type="ARBA" id="ARBA00023154"/>
    </source>
</evidence>
<dbReference type="Gene3D" id="3.30.2130.10">
    <property type="entry name" value="VC0802-like"/>
    <property type="match status" value="1"/>
</dbReference>
<keyword evidence="12" id="KW-0067">ATP-binding</keyword>
<evidence type="ECO:0000256" key="2">
    <source>
        <dbReference type="ARBA" id="ARBA00004766"/>
    </source>
</evidence>
<dbReference type="PROSITE" id="PS51671">
    <property type="entry name" value="ACT"/>
    <property type="match status" value="2"/>
</dbReference>
<gene>
    <name evidence="20" type="ORF">GCM10020221_14410</name>
</gene>
<evidence type="ECO:0000259" key="19">
    <source>
        <dbReference type="PROSITE" id="PS51671"/>
    </source>
</evidence>
<dbReference type="GO" id="GO:0016301">
    <property type="term" value="F:kinase activity"/>
    <property type="evidence" value="ECO:0007669"/>
    <property type="project" value="UniProtKB-KW"/>
</dbReference>
<evidence type="ECO:0000256" key="3">
    <source>
        <dbReference type="ARBA" id="ARBA00004986"/>
    </source>
</evidence>
<dbReference type="Pfam" id="PF00696">
    <property type="entry name" value="AA_kinase"/>
    <property type="match status" value="1"/>
</dbReference>
<dbReference type="InterPro" id="IPR045865">
    <property type="entry name" value="ACT-like_dom_sf"/>
</dbReference>
<organism evidence="20 21">
    <name type="scientific">Streptomyces thioluteus</name>
    <dbReference type="NCBI Taxonomy" id="66431"/>
    <lineage>
        <taxon>Bacteria</taxon>
        <taxon>Bacillati</taxon>
        <taxon>Actinomycetota</taxon>
        <taxon>Actinomycetes</taxon>
        <taxon>Kitasatosporales</taxon>
        <taxon>Streptomycetaceae</taxon>
        <taxon>Streptomyces</taxon>
    </lineage>
</organism>
<evidence type="ECO:0000256" key="13">
    <source>
        <dbReference type="ARBA" id="ARBA00022915"/>
    </source>
</evidence>
<comment type="pathway">
    <text evidence="3 17">Amino-acid biosynthesis; L-methionine biosynthesis via de novo pathway; L-homoserine from L-aspartate: step 1/3.</text>
</comment>
<dbReference type="Pfam" id="PF22468">
    <property type="entry name" value="ACT_9"/>
    <property type="match status" value="2"/>
</dbReference>
<sequence>MGLVVQKYGGSSVADAEGIKRVAKRIVEAKKNGHQVVVVVSAMGDTTDELIDLAEQVSPIPAGREFDMLLTAGERISMALLAMAIKNLGHEAQSFTGSQAGVITDSVHNKARIIDVTPGRIQQSVDAGNIAIVAGFQGVSQDKKDITTLGRGGSDTTAVALAAALDAEVCEIYTDVDGVFTADPRVVKKARKIEWISFEDMLELASSGSKVLLHRCVEYARRYNIPIHVRSSFSGLKGTWVSNEPPGGQPVEQAIISGVAHDTSEAKVTVVGVPDKPGEAATIFRAIADAEINIDMVVQNVSAASTGLTDISFTLPKTEGRKAIEALEKTKGGVGFESLRYDDQIAKISLVGAGMKTNPGVTATFFEALSNAGVNIELISTSEIRISVVTRADDVNEAVPRGAHRLRPGQRERRGGRLRGHGALTRRLPLPSQRAGARGEMWDSASAPGASGSPNSWRPGRRLRNTGGRVKVL</sequence>
<dbReference type="NCBIfam" id="NF005154">
    <property type="entry name" value="PRK06635.1-2"/>
    <property type="match status" value="1"/>
</dbReference>
<dbReference type="PANTHER" id="PTHR21499">
    <property type="entry name" value="ASPARTATE KINASE"/>
    <property type="match status" value="1"/>
</dbReference>
<keyword evidence="21" id="KW-1185">Reference proteome</keyword>
<evidence type="ECO:0000256" key="17">
    <source>
        <dbReference type="RuleBase" id="RU004249"/>
    </source>
</evidence>
<feature type="domain" description="ACT" evidence="19">
    <location>
        <begin position="268"/>
        <end position="344"/>
    </location>
</feature>
<dbReference type="InterPro" id="IPR041740">
    <property type="entry name" value="AKii-LysC-BS"/>
</dbReference>
<evidence type="ECO:0000256" key="7">
    <source>
        <dbReference type="ARBA" id="ARBA00016273"/>
    </source>
</evidence>
<evidence type="ECO:0000256" key="1">
    <source>
        <dbReference type="ARBA" id="ARBA00002843"/>
    </source>
</evidence>
<comment type="pathway">
    <text evidence="4 17">Amino-acid biosynthesis; L-threonine biosynthesis; L-threonine from L-aspartate: step 1/5.</text>
</comment>
<accession>A0ABP6J338</accession>
<dbReference type="NCBIfam" id="TIGR00657">
    <property type="entry name" value="asp_kinases"/>
    <property type="match status" value="1"/>
</dbReference>
<dbReference type="SUPFAM" id="SSF53633">
    <property type="entry name" value="Carbamate kinase-like"/>
    <property type="match status" value="1"/>
</dbReference>
<dbReference type="NCBIfam" id="TIGR00656">
    <property type="entry name" value="asp_kin_monofn"/>
    <property type="match status" value="1"/>
</dbReference>
<evidence type="ECO:0000256" key="8">
    <source>
        <dbReference type="ARBA" id="ARBA00022605"/>
    </source>
</evidence>
<comment type="pathway">
    <text evidence="2 17">Amino-acid biosynthesis; L-lysine biosynthesis via DAP pathway; (S)-tetrahydrodipicolinate from L-aspartate: step 1/4.</text>
</comment>
<evidence type="ECO:0000256" key="15">
    <source>
        <dbReference type="ARBA" id="ARBA00047872"/>
    </source>
</evidence>
<dbReference type="EC" id="2.7.2.4" evidence="6 16"/>
<keyword evidence="14" id="KW-0457">Lysine biosynthesis</keyword>
<comment type="catalytic activity">
    <reaction evidence="15 16">
        <text>L-aspartate + ATP = 4-phospho-L-aspartate + ADP</text>
        <dbReference type="Rhea" id="RHEA:23776"/>
        <dbReference type="ChEBI" id="CHEBI:29991"/>
        <dbReference type="ChEBI" id="CHEBI:30616"/>
        <dbReference type="ChEBI" id="CHEBI:57535"/>
        <dbReference type="ChEBI" id="CHEBI:456216"/>
        <dbReference type="EC" id="2.7.2.4"/>
    </reaction>
</comment>
<evidence type="ECO:0000256" key="4">
    <source>
        <dbReference type="ARBA" id="ARBA00005139"/>
    </source>
</evidence>
<keyword evidence="9 16" id="KW-0808">Transferase</keyword>
<keyword evidence="10" id="KW-0547">Nucleotide-binding</keyword>
<dbReference type="CDD" id="cd04261">
    <property type="entry name" value="AAK_AKii-LysC-BS"/>
    <property type="match status" value="1"/>
</dbReference>
<evidence type="ECO:0000256" key="18">
    <source>
        <dbReference type="SAM" id="MobiDB-lite"/>
    </source>
</evidence>
<dbReference type="InterPro" id="IPR001048">
    <property type="entry name" value="Asp/Glu/Uridylate_kinase"/>
</dbReference>
<protein>
    <recommendedName>
        <fullName evidence="7 16">Aspartokinase</fullName>
        <ecNumber evidence="6 16">2.7.2.4</ecNumber>
    </recommendedName>
</protein>
<dbReference type="SUPFAM" id="SSF55021">
    <property type="entry name" value="ACT-like"/>
    <property type="match status" value="2"/>
</dbReference>
<feature type="compositionally biased region" description="Low complexity" evidence="18">
    <location>
        <begin position="444"/>
        <end position="454"/>
    </location>
</feature>
<dbReference type="CDD" id="cd04923">
    <property type="entry name" value="ACT_AK-LysC-DapG-like_2"/>
    <property type="match status" value="1"/>
</dbReference>
<dbReference type="InterPro" id="IPR054352">
    <property type="entry name" value="ACT_Aspartokinase"/>
</dbReference>
<dbReference type="EMBL" id="BAAAXZ010000054">
    <property type="protein sequence ID" value="GAA2919270.1"/>
    <property type="molecule type" value="Genomic_DNA"/>
</dbReference>
<evidence type="ECO:0000256" key="12">
    <source>
        <dbReference type="ARBA" id="ARBA00022840"/>
    </source>
</evidence>
<evidence type="ECO:0000313" key="20">
    <source>
        <dbReference type="EMBL" id="GAA2919270.1"/>
    </source>
</evidence>
<evidence type="ECO:0000256" key="6">
    <source>
        <dbReference type="ARBA" id="ARBA00013059"/>
    </source>
</evidence>
<proteinExistence type="inferred from homology"/>
<dbReference type="CDD" id="cd04913">
    <property type="entry name" value="ACT_AKii-LysC-BS-like_1"/>
    <property type="match status" value="1"/>
</dbReference>
<evidence type="ECO:0000256" key="16">
    <source>
        <dbReference type="RuleBase" id="RU003448"/>
    </source>
</evidence>
<feature type="domain" description="ACT" evidence="19">
    <location>
        <begin position="350"/>
        <end position="433"/>
    </location>
</feature>
<comment type="similarity">
    <text evidence="5 16">Belongs to the aspartokinase family.</text>
</comment>
<evidence type="ECO:0000256" key="9">
    <source>
        <dbReference type="ARBA" id="ARBA00022679"/>
    </source>
</evidence>
<evidence type="ECO:0000256" key="5">
    <source>
        <dbReference type="ARBA" id="ARBA00010122"/>
    </source>
</evidence>
<comment type="function">
    <text evidence="1">Catalyzes the phosphorylation of the beta-carboxyl group of aspartic acid with ATP to yield 4-phospho-L-aspartate, which is involved in the branched biosynthetic pathway leading to the biosynthesis of amino acids lysine, threonine, isoleucine and methionine.</text>
</comment>
<evidence type="ECO:0000256" key="10">
    <source>
        <dbReference type="ARBA" id="ARBA00022741"/>
    </source>
</evidence>
<dbReference type="InterPro" id="IPR002912">
    <property type="entry name" value="ACT_dom"/>
</dbReference>
<dbReference type="InterPro" id="IPR036393">
    <property type="entry name" value="AceGlu_kinase-like_sf"/>
</dbReference>
<keyword evidence="8 17" id="KW-0028">Amino-acid biosynthesis</keyword>